<organism evidence="1 2">
    <name type="scientific">Jimgerdemannia flammicorona</name>
    <dbReference type="NCBI Taxonomy" id="994334"/>
    <lineage>
        <taxon>Eukaryota</taxon>
        <taxon>Fungi</taxon>
        <taxon>Fungi incertae sedis</taxon>
        <taxon>Mucoromycota</taxon>
        <taxon>Mucoromycotina</taxon>
        <taxon>Endogonomycetes</taxon>
        <taxon>Endogonales</taxon>
        <taxon>Endogonaceae</taxon>
        <taxon>Jimgerdemannia</taxon>
    </lineage>
</organism>
<evidence type="ECO:0000313" key="2">
    <source>
        <dbReference type="Proteomes" id="UP000274822"/>
    </source>
</evidence>
<reference evidence="1 2" key="1">
    <citation type="journal article" date="2018" name="New Phytol.">
        <title>Phylogenomics of Endogonaceae and evolution of mycorrhizas within Mucoromycota.</title>
        <authorList>
            <person name="Chang Y."/>
            <person name="Desiro A."/>
            <person name="Na H."/>
            <person name="Sandor L."/>
            <person name="Lipzen A."/>
            <person name="Clum A."/>
            <person name="Barry K."/>
            <person name="Grigoriev I.V."/>
            <person name="Martin F.M."/>
            <person name="Stajich J.E."/>
            <person name="Smith M.E."/>
            <person name="Bonito G."/>
            <person name="Spatafora J.W."/>
        </authorList>
    </citation>
    <scope>NUCLEOTIDE SEQUENCE [LARGE SCALE GENOMIC DNA]</scope>
    <source>
        <strain evidence="1 2">AD002</strain>
    </source>
</reference>
<dbReference type="AlphaFoldDB" id="A0A433Q992"/>
<accession>A0A433Q992</accession>
<name>A0A433Q992_9FUNG</name>
<evidence type="ECO:0000313" key="1">
    <source>
        <dbReference type="EMBL" id="RUS26345.1"/>
    </source>
</evidence>
<proteinExistence type="predicted"/>
<gene>
    <name evidence="1" type="ORF">BC938DRAFT_470893</name>
</gene>
<keyword evidence="2" id="KW-1185">Reference proteome</keyword>
<dbReference type="Proteomes" id="UP000274822">
    <property type="component" value="Unassembled WGS sequence"/>
</dbReference>
<protein>
    <submittedName>
        <fullName evidence="1">Uncharacterized protein</fullName>
    </submittedName>
</protein>
<comment type="caution">
    <text evidence="1">The sequence shown here is derived from an EMBL/GenBank/DDBJ whole genome shotgun (WGS) entry which is preliminary data.</text>
</comment>
<dbReference type="EMBL" id="RBNJ01010672">
    <property type="protein sequence ID" value="RUS26345.1"/>
    <property type="molecule type" value="Genomic_DNA"/>
</dbReference>
<sequence>MKSRSLLRTFDTKELNLGTAVPAIGLPIATSVDIERPLKPFGAHHFIWHRDANHLTVWHKRTGRLKHKFRFTFQVDTKYDYDEDHQLLRGFTAQTGISISDAEREIVNGMKIIAVKFVTVDHDTPRLVTVDGSDGKYMVRVWNSLNGSTAMRDILNTSTFLDRFLYSHVAISSTGLSSVKVMMPLVETVSPPPNTTPQMIWPLENPLARLLFEGQYSGEKQPHLEITRSERRQPRQVARQHDSPENGLYVRGRWEASPRDCQRRCHKAVIFTRARVTLSSIYSPKDMFPLNEVDVETKPSTLSHIVRDPSGDVVERIQLLSGANIYRPRFYVDKFWNRGVLADALDNVNFPDEHPKLSQSHKTIHAQFVDMKLPREPVIFKDEWHDELITSEDKRSLDRPSVEKHKELYVCQRQYFVLHEHRSQRFSIYHHTRYSYSKPTRYSQCHSYPLLHSRISTNPMLASRRIPPNTPVHISDRSFIQQILLYI</sequence>